<dbReference type="Gene3D" id="3.10.450.50">
    <property type="match status" value="1"/>
</dbReference>
<sequence>MTPTVRTAREVVELYNLVVWNRCDLDLAEELLGDTVIRHEVGASRTLTRAEAVRRVADVWRLFESLRFDLNVVVEGEDGEHVAIVYNSTMTTADGTETNIGSIEVFRVVGGRITEVYNCGYGQGVWT</sequence>
<dbReference type="InterPro" id="IPR032710">
    <property type="entry name" value="NTF2-like_dom_sf"/>
</dbReference>
<dbReference type="AlphaFoldDB" id="A0A0U0W5D1"/>
<dbReference type="RefSeq" id="WP_085183147.1">
    <property type="nucleotide sequence ID" value="NZ_CSTD01000001.1"/>
</dbReference>
<evidence type="ECO:0000313" key="3">
    <source>
        <dbReference type="Proteomes" id="UP000198875"/>
    </source>
</evidence>
<dbReference type="OrthoDB" id="129343at2"/>
<dbReference type="EMBL" id="CSTD01000001">
    <property type="protein sequence ID" value="CPR10201.1"/>
    <property type="molecule type" value="Genomic_DNA"/>
</dbReference>
<gene>
    <name evidence="2" type="ORF">BN971_01761</name>
</gene>
<accession>A0A0U0W5D1</accession>
<proteinExistence type="predicted"/>
<evidence type="ECO:0000313" key="2">
    <source>
        <dbReference type="EMBL" id="CPR10201.1"/>
    </source>
</evidence>
<organism evidence="2 3">
    <name type="scientific">Mycobacterium bohemicum DSM 44277</name>
    <dbReference type="NCBI Taxonomy" id="1236609"/>
    <lineage>
        <taxon>Bacteria</taxon>
        <taxon>Bacillati</taxon>
        <taxon>Actinomycetota</taxon>
        <taxon>Actinomycetes</taxon>
        <taxon>Mycobacteriales</taxon>
        <taxon>Mycobacteriaceae</taxon>
        <taxon>Mycobacterium</taxon>
    </lineage>
</organism>
<dbReference type="SUPFAM" id="SSF54427">
    <property type="entry name" value="NTF2-like"/>
    <property type="match status" value="1"/>
</dbReference>
<dbReference type="Proteomes" id="UP000198875">
    <property type="component" value="Unassembled WGS sequence"/>
</dbReference>
<name>A0A0U0W5D1_MYCBE</name>
<protein>
    <submittedName>
        <fullName evidence="2">SnoaL-like polyketide cyclase</fullName>
    </submittedName>
</protein>
<feature type="domain" description="SnoaL-like" evidence="1">
    <location>
        <begin position="14"/>
        <end position="116"/>
    </location>
</feature>
<evidence type="ECO:0000259" key="1">
    <source>
        <dbReference type="Pfam" id="PF12680"/>
    </source>
</evidence>
<dbReference type="InterPro" id="IPR037401">
    <property type="entry name" value="SnoaL-like"/>
</dbReference>
<reference evidence="2 3" key="1">
    <citation type="submission" date="2015-03" db="EMBL/GenBank/DDBJ databases">
        <authorList>
            <person name="Murphy D."/>
        </authorList>
    </citation>
    <scope>NUCLEOTIDE SEQUENCE [LARGE SCALE GENOMIC DNA]</scope>
    <source>
        <strain evidence="2 3">DSM 44277</strain>
    </source>
</reference>
<dbReference type="Pfam" id="PF12680">
    <property type="entry name" value="SnoaL_2"/>
    <property type="match status" value="1"/>
</dbReference>